<proteinExistence type="predicted"/>
<accession>A0A0N4ZDQ2</accession>
<sequence length="560" mass="66358">MENNSNMAMVFQQMHIQKYILDYLSSTTDLFNLSNCNRFFYTIVNGYRFSRYNTGPSQFKKRLCFPIGLSQSETLNKESLICWDTNYNKFMSFNEKIIKEKWEKDGYIYDDALHVNLRFKCINGEIDKLDGVGKEIASFVDQLSEIYYDSTILKFKEFTKYIGLLKVFHVLQHLRTKRITKLDIRIWDLNTFGDENIISYIDKMYLDDGLPNLKEVFFNIQSTDATCVITKLINFLSKRHDVIFHFSFHNFIGNPKFSIYLGIIEYALKHNVKISLMECVEMEKYFLNWIRNLDLIYFDNFIELHFILCDWSLLPELLYVVSYMRNIKHFGIQFLIYSHDQAIKLKRNTFIGRIPFFDKKFNIFPRLENCKKLKKISWALPPEGLIDDNSSSRKIEVNLFNHFLNVLPNSVVSISIMNIDTITKDLTKNMAVTMPDLEFLHLVGVNHFEGGSLENFINLKYLRLTYSILPVIPNTVKLLMTNIVFEEKDNTFSYQPFNRWWCSNYYGGPFYCEENDEKVKNIITNLKIFTKHLRTDDRGLVHVFFNNLSYGHNYKKLVSY</sequence>
<protein>
    <submittedName>
        <fullName evidence="2">F-box domain-containing protein</fullName>
    </submittedName>
</protein>
<dbReference type="WBParaSite" id="PTRK_0000571100.1">
    <property type="protein sequence ID" value="PTRK_0000571100.1"/>
    <property type="gene ID" value="PTRK_0000571100"/>
</dbReference>
<keyword evidence="1" id="KW-1185">Reference proteome</keyword>
<dbReference type="Proteomes" id="UP000038045">
    <property type="component" value="Unplaced"/>
</dbReference>
<reference evidence="2" key="1">
    <citation type="submission" date="2017-02" db="UniProtKB">
        <authorList>
            <consortium name="WormBaseParasite"/>
        </authorList>
    </citation>
    <scope>IDENTIFICATION</scope>
</reference>
<organism evidence="1 2">
    <name type="scientific">Parastrongyloides trichosuri</name>
    <name type="common">Possum-specific nematode worm</name>
    <dbReference type="NCBI Taxonomy" id="131310"/>
    <lineage>
        <taxon>Eukaryota</taxon>
        <taxon>Metazoa</taxon>
        <taxon>Ecdysozoa</taxon>
        <taxon>Nematoda</taxon>
        <taxon>Chromadorea</taxon>
        <taxon>Rhabditida</taxon>
        <taxon>Tylenchina</taxon>
        <taxon>Panagrolaimomorpha</taxon>
        <taxon>Strongyloidoidea</taxon>
        <taxon>Strongyloididae</taxon>
        <taxon>Parastrongyloides</taxon>
    </lineage>
</organism>
<dbReference type="AlphaFoldDB" id="A0A0N4ZDQ2"/>
<evidence type="ECO:0000313" key="2">
    <source>
        <dbReference type="WBParaSite" id="PTRK_0000571100.1"/>
    </source>
</evidence>
<name>A0A0N4ZDQ2_PARTI</name>
<evidence type="ECO:0000313" key="1">
    <source>
        <dbReference type="Proteomes" id="UP000038045"/>
    </source>
</evidence>